<comment type="caution">
    <text evidence="3">The sequence shown here is derived from an EMBL/GenBank/DDBJ whole genome shotgun (WGS) entry which is preliminary data.</text>
</comment>
<feature type="region of interest" description="Disordered" evidence="1">
    <location>
        <begin position="595"/>
        <end position="624"/>
    </location>
</feature>
<feature type="transmembrane region" description="Helical" evidence="2">
    <location>
        <begin position="470"/>
        <end position="495"/>
    </location>
</feature>
<evidence type="ECO:0000256" key="1">
    <source>
        <dbReference type="SAM" id="MobiDB-lite"/>
    </source>
</evidence>
<feature type="transmembrane region" description="Helical" evidence="2">
    <location>
        <begin position="345"/>
        <end position="368"/>
    </location>
</feature>
<dbReference type="Proteomes" id="UP000604046">
    <property type="component" value="Unassembled WGS sequence"/>
</dbReference>
<evidence type="ECO:0000256" key="2">
    <source>
        <dbReference type="SAM" id="Phobius"/>
    </source>
</evidence>
<feature type="transmembrane region" description="Helical" evidence="2">
    <location>
        <begin position="1014"/>
        <end position="1039"/>
    </location>
</feature>
<keyword evidence="2" id="KW-1133">Transmembrane helix</keyword>
<name>A0A812HZD7_9DINO</name>
<feature type="transmembrane region" description="Helical" evidence="2">
    <location>
        <begin position="507"/>
        <end position="526"/>
    </location>
</feature>
<feature type="transmembrane region" description="Helical" evidence="2">
    <location>
        <begin position="175"/>
        <end position="198"/>
    </location>
</feature>
<feature type="transmembrane region" description="Helical" evidence="2">
    <location>
        <begin position="321"/>
        <end position="339"/>
    </location>
</feature>
<feature type="region of interest" description="Disordered" evidence="1">
    <location>
        <begin position="39"/>
        <end position="60"/>
    </location>
</feature>
<feature type="transmembrane region" description="Helical" evidence="2">
    <location>
        <begin position="984"/>
        <end position="1002"/>
    </location>
</feature>
<feature type="transmembrane region" description="Helical" evidence="2">
    <location>
        <begin position="761"/>
        <end position="783"/>
    </location>
</feature>
<proteinExistence type="predicted"/>
<feature type="region of interest" description="Disordered" evidence="1">
    <location>
        <begin position="1108"/>
        <end position="1131"/>
    </location>
</feature>
<feature type="transmembrane region" description="Helical" evidence="2">
    <location>
        <begin position="1051"/>
        <end position="1071"/>
    </location>
</feature>
<feature type="transmembrane region" description="Helical" evidence="2">
    <location>
        <begin position="717"/>
        <end position="739"/>
    </location>
</feature>
<feature type="transmembrane region" description="Helical" evidence="2">
    <location>
        <begin position="440"/>
        <end position="458"/>
    </location>
</feature>
<gene>
    <name evidence="3" type="primary">GIP</name>
    <name evidence="3" type="ORF">SNAT2548_LOCUS2204</name>
</gene>
<organism evidence="3 4">
    <name type="scientific">Symbiodinium natans</name>
    <dbReference type="NCBI Taxonomy" id="878477"/>
    <lineage>
        <taxon>Eukaryota</taxon>
        <taxon>Sar</taxon>
        <taxon>Alveolata</taxon>
        <taxon>Dinophyceae</taxon>
        <taxon>Suessiales</taxon>
        <taxon>Symbiodiniaceae</taxon>
        <taxon>Symbiodinium</taxon>
    </lineage>
</organism>
<feature type="transmembrane region" description="Helical" evidence="2">
    <location>
        <begin position="532"/>
        <end position="557"/>
    </location>
</feature>
<keyword evidence="4" id="KW-1185">Reference proteome</keyword>
<keyword evidence="2" id="KW-0472">Membrane</keyword>
<evidence type="ECO:0000313" key="3">
    <source>
        <dbReference type="EMBL" id="CAE6966328.1"/>
    </source>
</evidence>
<sequence length="1131" mass="127021">MGVATSLPAPADCCQVQQDSASSTALAVEICDAGPIPAAHPVPGQQEPAQAGLEDEGRGTNALPVTEMESMELAEPEAGHAKSKPMPIGISKSQRVTHGRYSEVDMEIVRGISLRKSLANLGRVWRYSPQTWSMEDRMSLYQLSKEVPEFQMFISHTWRTPGRWKVLSLSFQCGWHHVLLCWCGAVFLCFGLCLADVLPMPFKYKARILGFTGLCPMGFWVLLGAFLTTVLSLASVPLLPDRCQRSDISFVDVTSIHQVDHMLMERGVYGIAGFLSISSELRILWSSPYLSRLWCVFELAAYKKVNPEGKITFRPLFVERVVSVMMASTYVFAMAFLIARDILGPGAILLGFGFAMWVCPYSLGIYLLRMNFREKHQLVSQLASFDLDQVDCAEKFDRDFIHAAIEKWYGSKSAFTQFVRQDLRQELEKTALATRIPRRYLMLMLTPVLSLSSEFFLANWKGGAPFECLFSFAVGIFIAFDIFYLMACYLLMAYLCDVLAPKRFGCLDHLQTLFVIVLVGLMSYGLQWSAQAYQASLAGAFIFLALSMVFAALMWWLEGKKCSQSIKEAHESPEMKELPSSGVPSQIVEAIEGGEKTAPGPASADKGQMAALGPAETEATHAESQSVPAAISTLGSSDRLTQRRYSEVDVEIVRGISLRKSLANLGRVWRYSPKTWSLEDRMSLYQLSAKVPKFQMFISHTWWTPGRWKVLSLSFQCGWHHVLLCWCGTVILCWCLYLADFLPMPFKYKARIMDFTELCPMGFWVLAAGFLSTVLSLSSVPLLPDRCQRSDISFVDVTSIHQVDHMLMERGVYGIAGFLSISSELRILWSSPYLSRLWCVFELAAYKKVNPEGKITLRPLFVERVVSVMMVSTYVFAMLFLIARDVIGPGAILLGFSFAMWVVPYSLGIYLLRMNFREKHQLISQLASFDLDQVDCAESFDRTFIHSAIEKWYGSKGAFTQFVRNDLRLELEKTALATRIPRRYLMLMLTPILSLSSEFFVANWKGGAPFECLFSFAVGIFVAFDIFYLMACYLLMAYLCDVLAPRRFGCLDHLQTLFVIVLVVGLMSYGVQWSAQAYQASLAGAFVFLAISVVFAVLMWWLEGRSRCGQTCHGSSKDARDTEFPQNTGTP</sequence>
<reference evidence="3" key="1">
    <citation type="submission" date="2021-02" db="EMBL/GenBank/DDBJ databases">
        <authorList>
            <person name="Dougan E. K."/>
            <person name="Rhodes N."/>
            <person name="Thang M."/>
            <person name="Chan C."/>
        </authorList>
    </citation>
    <scope>NUCLEOTIDE SEQUENCE</scope>
</reference>
<accession>A0A812HZD7</accession>
<feature type="transmembrane region" description="Helical" evidence="2">
    <location>
        <begin position="219"/>
        <end position="239"/>
    </location>
</feature>
<feature type="transmembrane region" description="Helical" evidence="2">
    <location>
        <begin position="865"/>
        <end position="883"/>
    </location>
</feature>
<dbReference type="AlphaFoldDB" id="A0A812HZD7"/>
<keyword evidence="2" id="KW-0812">Transmembrane</keyword>
<dbReference type="EMBL" id="CAJNDS010000124">
    <property type="protein sequence ID" value="CAE6966328.1"/>
    <property type="molecule type" value="Genomic_DNA"/>
</dbReference>
<feature type="transmembrane region" description="Helical" evidence="2">
    <location>
        <begin position="1077"/>
        <end position="1102"/>
    </location>
</feature>
<protein>
    <submittedName>
        <fullName evidence="3">GIP protein</fullName>
    </submittedName>
</protein>
<evidence type="ECO:0000313" key="4">
    <source>
        <dbReference type="Proteomes" id="UP000604046"/>
    </source>
</evidence>
<feature type="transmembrane region" description="Helical" evidence="2">
    <location>
        <begin position="889"/>
        <end position="912"/>
    </location>
</feature>